<keyword evidence="1" id="KW-1133">Transmembrane helix</keyword>
<evidence type="ECO:0000256" key="1">
    <source>
        <dbReference type="SAM" id="Phobius"/>
    </source>
</evidence>
<gene>
    <name evidence="3" type="ORF">BSTOLATCC_MIC52258</name>
</gene>
<organism evidence="3 4">
    <name type="scientific">Blepharisma stoltei</name>
    <dbReference type="NCBI Taxonomy" id="1481888"/>
    <lineage>
        <taxon>Eukaryota</taxon>
        <taxon>Sar</taxon>
        <taxon>Alveolata</taxon>
        <taxon>Ciliophora</taxon>
        <taxon>Postciliodesmatophora</taxon>
        <taxon>Heterotrichea</taxon>
        <taxon>Heterotrichida</taxon>
        <taxon>Blepharismidae</taxon>
        <taxon>Blepharisma</taxon>
    </lineage>
</organism>
<keyword evidence="2" id="KW-0732">Signal</keyword>
<feature type="signal peptide" evidence="2">
    <location>
        <begin position="1"/>
        <end position="21"/>
    </location>
</feature>
<dbReference type="EMBL" id="CAJZBQ010000052">
    <property type="protein sequence ID" value="CAG9330848.1"/>
    <property type="molecule type" value="Genomic_DNA"/>
</dbReference>
<accession>A0AAU9K1S4</accession>
<proteinExistence type="predicted"/>
<keyword evidence="1" id="KW-0812">Transmembrane</keyword>
<protein>
    <submittedName>
        <fullName evidence="3">Uncharacterized protein</fullName>
    </submittedName>
</protein>
<evidence type="ECO:0000256" key="2">
    <source>
        <dbReference type="SAM" id="SignalP"/>
    </source>
</evidence>
<dbReference type="AlphaFoldDB" id="A0AAU9K1S4"/>
<evidence type="ECO:0000313" key="4">
    <source>
        <dbReference type="Proteomes" id="UP001162131"/>
    </source>
</evidence>
<dbReference type="Proteomes" id="UP001162131">
    <property type="component" value="Unassembled WGS sequence"/>
</dbReference>
<reference evidence="3" key="1">
    <citation type="submission" date="2021-09" db="EMBL/GenBank/DDBJ databases">
        <authorList>
            <consortium name="AG Swart"/>
            <person name="Singh M."/>
            <person name="Singh A."/>
            <person name="Seah K."/>
            <person name="Emmerich C."/>
        </authorList>
    </citation>
    <scope>NUCLEOTIDE SEQUENCE</scope>
    <source>
        <strain evidence="3">ATCC30299</strain>
    </source>
</reference>
<evidence type="ECO:0000313" key="3">
    <source>
        <dbReference type="EMBL" id="CAG9330848.1"/>
    </source>
</evidence>
<feature type="transmembrane region" description="Helical" evidence="1">
    <location>
        <begin position="62"/>
        <end position="81"/>
    </location>
</feature>
<comment type="caution">
    <text evidence="3">The sequence shown here is derived from an EMBL/GenBank/DDBJ whole genome shotgun (WGS) entry which is preliminary data.</text>
</comment>
<keyword evidence="4" id="KW-1185">Reference proteome</keyword>
<name>A0AAU9K1S4_9CILI</name>
<keyword evidence="1" id="KW-0472">Membrane</keyword>
<sequence length="151" mass="17402">MLLWQKLQILILLFYVGSCDMAQNSPDTFQSPDFTIPEPVSSSNKRRPDIVLEFMEENGLKVWHLIVALIGLIAICFLLFYPCMHLLKIRSQNNTRHLEEPLLGSKQFGDSFEIIVDAPEINLNDHIEIDLPTFRHFSYFPCAIARRTPLA</sequence>
<feature type="chain" id="PRO_5043684157" evidence="2">
    <location>
        <begin position="22"/>
        <end position="151"/>
    </location>
</feature>